<dbReference type="PROSITE" id="PS51846">
    <property type="entry name" value="CNNM"/>
    <property type="match status" value="1"/>
</dbReference>
<feature type="domain" description="CBS" evidence="10">
    <location>
        <begin position="280"/>
        <end position="342"/>
    </location>
</feature>
<evidence type="ECO:0000256" key="3">
    <source>
        <dbReference type="ARBA" id="ARBA00022692"/>
    </source>
</evidence>
<dbReference type="SMART" id="SM00116">
    <property type="entry name" value="CBS"/>
    <property type="match status" value="2"/>
</dbReference>
<dbReference type="InterPro" id="IPR051676">
    <property type="entry name" value="UPF0053_domain"/>
</dbReference>
<evidence type="ECO:0000259" key="11">
    <source>
        <dbReference type="PROSITE" id="PS51846"/>
    </source>
</evidence>
<proteinExistence type="predicted"/>
<evidence type="ECO:0000256" key="1">
    <source>
        <dbReference type="ARBA" id="ARBA00004651"/>
    </source>
</evidence>
<accession>A0A7L4YN35</accession>
<evidence type="ECO:0000256" key="5">
    <source>
        <dbReference type="ARBA" id="ARBA00022989"/>
    </source>
</evidence>
<evidence type="ECO:0000313" key="13">
    <source>
        <dbReference type="Proteomes" id="UP000463857"/>
    </source>
</evidence>
<protein>
    <submittedName>
        <fullName evidence="12">DUF21 domain-containing protein</fullName>
    </submittedName>
</protein>
<name>A0A7L4YN35_9ACTN</name>
<evidence type="ECO:0000256" key="6">
    <source>
        <dbReference type="ARBA" id="ARBA00023136"/>
    </source>
</evidence>
<evidence type="ECO:0000256" key="4">
    <source>
        <dbReference type="ARBA" id="ARBA00022737"/>
    </source>
</evidence>
<dbReference type="EMBL" id="CP047156">
    <property type="protein sequence ID" value="QHC00462.1"/>
    <property type="molecule type" value="Genomic_DNA"/>
</dbReference>
<sequence length="349" mass="37713">MNLFSGLAITFGLLLGNAFFVAAEFALISARRARVEPAAETGSRIARIVLYCLERVTMLMAAAQLGITICSVALGSISEPIIAGWLQAPFAALGISPSLQHPIAFIIALALVTWLHVVLGEMVPKNLALVAPERASSVLAPPMLLVMWVLYPVIWVLNTLANLVLRAVRVKPQEEVASAFTQDEVAQLVAESRSGGYLESNDERLLLGALQFDSKDVTAVLLPLDEIVTLPVTVTPEQAEQISARSFSRFPVTDEAGAMIGYVHIKDLLVDDPATRTRPMDRELIRRLPTVNADDSLRGALAKMQKARAHLGVVLDATGDVLGIVALEDVLEELVGEVRDDSRRARRAA</sequence>
<evidence type="ECO:0000259" key="10">
    <source>
        <dbReference type="PROSITE" id="PS51371"/>
    </source>
</evidence>
<keyword evidence="6 8" id="KW-0472">Membrane</keyword>
<dbReference type="InterPro" id="IPR002550">
    <property type="entry name" value="CNNM"/>
</dbReference>
<dbReference type="SUPFAM" id="SSF54631">
    <property type="entry name" value="CBS-domain pair"/>
    <property type="match status" value="1"/>
</dbReference>
<feature type="transmembrane region" description="Helical" evidence="9">
    <location>
        <begin position="6"/>
        <end position="27"/>
    </location>
</feature>
<feature type="transmembrane region" description="Helical" evidence="9">
    <location>
        <begin position="143"/>
        <end position="165"/>
    </location>
</feature>
<feature type="domain" description="CNNM transmembrane" evidence="11">
    <location>
        <begin position="1"/>
        <end position="203"/>
    </location>
</feature>
<dbReference type="InterPro" id="IPR044751">
    <property type="entry name" value="Ion_transp-like_CBS"/>
</dbReference>
<keyword evidence="7" id="KW-0129">CBS domain</keyword>
<dbReference type="PROSITE" id="PS51371">
    <property type="entry name" value="CBS"/>
    <property type="match status" value="1"/>
</dbReference>
<evidence type="ECO:0000256" key="7">
    <source>
        <dbReference type="PROSITE-ProRule" id="PRU00703"/>
    </source>
</evidence>
<dbReference type="PANTHER" id="PTHR43099:SF5">
    <property type="entry name" value="HLYC_CORC FAMILY TRANSPORTER"/>
    <property type="match status" value="1"/>
</dbReference>
<keyword evidence="3 8" id="KW-0812">Transmembrane</keyword>
<keyword evidence="4" id="KW-0677">Repeat</keyword>
<dbReference type="KEGG" id="eke:EK0264_09320"/>
<keyword evidence="2" id="KW-1003">Cell membrane</keyword>
<dbReference type="Proteomes" id="UP000463857">
    <property type="component" value="Chromosome"/>
</dbReference>
<dbReference type="InterPro" id="IPR000644">
    <property type="entry name" value="CBS_dom"/>
</dbReference>
<dbReference type="AlphaFoldDB" id="A0A7L4YN35"/>
<keyword evidence="5 8" id="KW-1133">Transmembrane helix</keyword>
<evidence type="ECO:0000313" key="12">
    <source>
        <dbReference type="EMBL" id="QHC00462.1"/>
    </source>
</evidence>
<dbReference type="InParanoid" id="A0A7L4YN35"/>
<reference evidence="12 13" key="1">
    <citation type="journal article" date="2018" name="Int. J. Syst. Evol. Microbiol.">
        <title>Epidermidibacterium keratini gen. nov., sp. nov., a member of the family Sporichthyaceae, isolated from keratin epidermis.</title>
        <authorList>
            <person name="Lee D.G."/>
            <person name="Trujillo M.E."/>
            <person name="Kang S."/>
            <person name="Nam J.J."/>
            <person name="Kim Y.J."/>
        </authorList>
    </citation>
    <scope>NUCLEOTIDE SEQUENCE [LARGE SCALE GENOMIC DNA]</scope>
    <source>
        <strain evidence="12 13">EPI-7</strain>
    </source>
</reference>
<dbReference type="GO" id="GO:0005886">
    <property type="term" value="C:plasma membrane"/>
    <property type="evidence" value="ECO:0007669"/>
    <property type="project" value="UniProtKB-SubCell"/>
</dbReference>
<dbReference type="CDD" id="cd04590">
    <property type="entry name" value="CBS_pair_CorC_HlyC_assoc"/>
    <property type="match status" value="1"/>
</dbReference>
<dbReference type="InterPro" id="IPR046342">
    <property type="entry name" value="CBS_dom_sf"/>
</dbReference>
<keyword evidence="13" id="KW-1185">Reference proteome</keyword>
<evidence type="ECO:0000256" key="2">
    <source>
        <dbReference type="ARBA" id="ARBA00022475"/>
    </source>
</evidence>
<dbReference type="PANTHER" id="PTHR43099">
    <property type="entry name" value="UPF0053 PROTEIN YRKA"/>
    <property type="match status" value="1"/>
</dbReference>
<organism evidence="12 13">
    <name type="scientific">Epidermidibacterium keratini</name>
    <dbReference type="NCBI Taxonomy" id="1891644"/>
    <lineage>
        <taxon>Bacteria</taxon>
        <taxon>Bacillati</taxon>
        <taxon>Actinomycetota</taxon>
        <taxon>Actinomycetes</taxon>
        <taxon>Sporichthyales</taxon>
        <taxon>Sporichthyaceae</taxon>
        <taxon>Epidermidibacterium</taxon>
    </lineage>
</organism>
<dbReference type="Pfam" id="PF01595">
    <property type="entry name" value="CNNM"/>
    <property type="match status" value="1"/>
</dbReference>
<dbReference type="SUPFAM" id="SSF81321">
    <property type="entry name" value="Family A G protein-coupled receptor-like"/>
    <property type="match status" value="1"/>
</dbReference>
<comment type="subcellular location">
    <subcellularLocation>
        <location evidence="1">Cell membrane</location>
        <topology evidence="1">Multi-pass membrane protein</topology>
    </subcellularLocation>
</comment>
<gene>
    <name evidence="12" type="ORF">EK0264_09320</name>
</gene>
<dbReference type="OrthoDB" id="110231at2"/>
<dbReference type="Gene3D" id="3.10.580.10">
    <property type="entry name" value="CBS-domain"/>
    <property type="match status" value="1"/>
</dbReference>
<evidence type="ECO:0000256" key="9">
    <source>
        <dbReference type="SAM" id="Phobius"/>
    </source>
</evidence>
<feature type="transmembrane region" description="Helical" evidence="9">
    <location>
        <begin position="103"/>
        <end position="123"/>
    </location>
</feature>
<dbReference type="RefSeq" id="WP_159544970.1">
    <property type="nucleotide sequence ID" value="NZ_CP047156.1"/>
</dbReference>
<dbReference type="Pfam" id="PF00571">
    <property type="entry name" value="CBS"/>
    <property type="match status" value="2"/>
</dbReference>
<evidence type="ECO:0000256" key="8">
    <source>
        <dbReference type="PROSITE-ProRule" id="PRU01193"/>
    </source>
</evidence>